<dbReference type="InterPro" id="IPR002885">
    <property type="entry name" value="PPR_rpt"/>
</dbReference>
<dbReference type="Gene3D" id="1.25.40.10">
    <property type="entry name" value="Tetratricopeptide repeat domain"/>
    <property type="match status" value="1"/>
</dbReference>
<proteinExistence type="predicted"/>
<evidence type="ECO:0000313" key="2">
    <source>
        <dbReference type="EMBL" id="QBK04650.1"/>
    </source>
</evidence>
<evidence type="ECO:0000256" key="1">
    <source>
        <dbReference type="SAM" id="MobiDB-lite"/>
    </source>
</evidence>
<evidence type="ECO:0000313" key="3">
    <source>
        <dbReference type="Proteomes" id="UP000292939"/>
    </source>
</evidence>
<reference evidence="2 3" key="1">
    <citation type="submission" date="2018-07" db="EMBL/GenBank/DDBJ databases">
        <title>Exploring interactions and the metabolic potential of the ultra-small soil bacteria Hylemonella gracilis.</title>
        <authorList>
            <person name="Tyc O."/>
            <person name="Kulkarni P."/>
            <person name="Gawehns F."/>
            <person name="Hundscheid M."/>
            <person name="Zweers H."/>
            <person name="Garbeva P."/>
        </authorList>
    </citation>
    <scope>NUCLEOTIDE SEQUENCE [LARGE SCALE GENOMIC DNA]</scope>
    <source>
        <strain evidence="2 3">NS1</strain>
    </source>
</reference>
<dbReference type="RefSeq" id="WP_131278947.1">
    <property type="nucleotide sequence ID" value="NZ_CP031395.1"/>
</dbReference>
<dbReference type="KEGG" id="hgr:DW355_07550"/>
<name>A0A4P6UKJ6_9BURK</name>
<dbReference type="AlphaFoldDB" id="A0A4P6UKJ6"/>
<protein>
    <submittedName>
        <fullName evidence="2">Tetratricopeptide repeat protein</fullName>
    </submittedName>
</protein>
<dbReference type="InterPro" id="IPR011990">
    <property type="entry name" value="TPR-like_helical_dom_sf"/>
</dbReference>
<dbReference type="Proteomes" id="UP000292939">
    <property type="component" value="Chromosome"/>
</dbReference>
<organism evidence="2 3">
    <name type="scientific">Hylemonella gracilis</name>
    <dbReference type="NCBI Taxonomy" id="80880"/>
    <lineage>
        <taxon>Bacteria</taxon>
        <taxon>Pseudomonadati</taxon>
        <taxon>Pseudomonadota</taxon>
        <taxon>Betaproteobacteria</taxon>
        <taxon>Burkholderiales</taxon>
        <taxon>Comamonadaceae</taxon>
        <taxon>Hylemonella</taxon>
    </lineage>
</organism>
<dbReference type="EMBL" id="CP031395">
    <property type="protein sequence ID" value="QBK04650.1"/>
    <property type="molecule type" value="Genomic_DNA"/>
</dbReference>
<sequence>MLKRLLSTLSGKKSSSKSSQKIAPVASTTAAEEDLITAYDAYGREVKITRNDWRDKVFLPSLEPKWNDAGELYKLVISGLNDGFEKDLLPATKRLLEIDGDPERSHTIRSIVLMKNGRLDEAEKTLREGISKKGETGSLLTNLAKVFTERGDQSNSDETLWRSIQVDPNQENGLLWWSAVQKERGGEAGYLQALHTAAALPGSWRAKLWLARHHLERKEIESARSLYQEVLASGLYDGNTLTMMSGDLGNNGQIPLILELIAPLYDEHKHDTFTGINLLRAYRELGKADEGQALLARMYALGLAPIRQQLNQFAEAFQKMSRDDGQRASIDPDNLKISSIGLTQPIWQYGLRNADWLFAQKPEAAPKIGFFAFSKNVSGEIRAESQREDDIGRLTRAIPLYLTEAVHYWSDYAASCYVMVVEGGGPVISAGPIDENKIFDNLPPEMKYFVTGEIGSPGPGSDEPWMISLVLWDCATRSKISTDNRETTQAALGATVLEMENLLLDRIGFKRTQALDTFYTRPDAEILPIYLTELGQALTLTLLANDIAPKSSLWGERAILDWPLTMALHWPKSEVPKLMYLSGLGKALDYKSDALPEYKERSLQLLRDAENSDSPTKRLSPLVWKIFGITDALEEHIQAQPDDVDSSYSAWLRRVSE</sequence>
<dbReference type="PROSITE" id="PS51375">
    <property type="entry name" value="PPR"/>
    <property type="match status" value="1"/>
</dbReference>
<accession>A0A4P6UKJ6</accession>
<feature type="compositionally biased region" description="Low complexity" evidence="1">
    <location>
        <begin position="1"/>
        <end position="19"/>
    </location>
</feature>
<feature type="region of interest" description="Disordered" evidence="1">
    <location>
        <begin position="1"/>
        <end position="24"/>
    </location>
</feature>
<dbReference type="OrthoDB" id="9778494at2"/>
<dbReference type="SUPFAM" id="SSF48452">
    <property type="entry name" value="TPR-like"/>
    <property type="match status" value="1"/>
</dbReference>
<gene>
    <name evidence="2" type="ORF">DW355_07550</name>
</gene>